<dbReference type="Gene3D" id="3.30.70.330">
    <property type="match status" value="1"/>
</dbReference>
<dbReference type="InterPro" id="IPR013216">
    <property type="entry name" value="Methyltransf_11"/>
</dbReference>
<dbReference type="InterPro" id="IPR029063">
    <property type="entry name" value="SAM-dependent_MTases_sf"/>
</dbReference>
<dbReference type="InterPro" id="IPR035979">
    <property type="entry name" value="RBD_domain_sf"/>
</dbReference>
<evidence type="ECO:0000256" key="5">
    <source>
        <dbReference type="ARBA" id="ARBA00022884"/>
    </source>
</evidence>
<dbReference type="CDD" id="cd02440">
    <property type="entry name" value="AdoMet_MTases"/>
    <property type="match status" value="1"/>
</dbReference>
<sequence length="600" mass="67973">MTLNLSKKKARKWLKVKAKLSSNGLDISDEPTNNLVLANAGLGNEVCVKVITELCEPYGCIDTIRSYMDKSYALLSYQKTDEAMACFNKLQSVEISKTSDNELATLYLYFLQTLPPSEGAIKKKNDFPQGLITLENFLSTEEEEELIMQIEKDLAKRSDMHIQETLKHRTVLHYGYKFQYGSNDVNSSNPLSKKFPSFANNILDKIMKTGHIPNRPDQLTINIYNPGDGIPHHIDNPDAFDTGIASISLGSQIVMEMKSPVGPKANIMLKPRTLLIFTGDARYKWTHGITQKKSDLVCDERSDQEFLVKRERRISMTFRKILKSTSNHVENLGCTIPDSQKSAVDLEKRFVQTVYNEIADHFSSTREKPWPKVVKFLENLNPGSVVLDVGCGSGRYLNCCPGICMLGCDSSQSLVDICLNKNCFAFLCDGQNIPVRNSTFDACICIAVIHHYSTSDRRHSAILEILRVLRKGALALIYVWAFEQRFNDIDSNYLKKSHANCNITKRNENSCNAFAENQSLVVHENKTSFVQQDLLVPWKKKKNRHDVTSSHNISADSTYYRFYHVFKQNELQNLCQGISGCNVIDCYYDSGNWAVVLQKL</sequence>
<organism evidence="7 8">
    <name type="scientific">Clavelina lepadiformis</name>
    <name type="common">Light-bulb sea squirt</name>
    <name type="synonym">Ascidia lepadiformis</name>
    <dbReference type="NCBI Taxonomy" id="159417"/>
    <lineage>
        <taxon>Eukaryota</taxon>
        <taxon>Metazoa</taxon>
        <taxon>Chordata</taxon>
        <taxon>Tunicata</taxon>
        <taxon>Ascidiacea</taxon>
        <taxon>Aplousobranchia</taxon>
        <taxon>Clavelinidae</taxon>
        <taxon>Clavelina</taxon>
    </lineage>
</organism>
<evidence type="ECO:0000256" key="3">
    <source>
        <dbReference type="ARBA" id="ARBA00022679"/>
    </source>
</evidence>
<dbReference type="InterPro" id="IPR051422">
    <property type="entry name" value="AlkB_tRNA_MeTrf/Diox"/>
</dbReference>
<dbReference type="Gene3D" id="3.40.50.150">
    <property type="entry name" value="Vaccinia Virus protein VP39"/>
    <property type="match status" value="1"/>
</dbReference>
<evidence type="ECO:0000313" key="8">
    <source>
        <dbReference type="Proteomes" id="UP001642483"/>
    </source>
</evidence>
<dbReference type="PANTHER" id="PTHR13069:SF21">
    <property type="entry name" value="ALKYLATED DNA REPAIR PROTEIN ALKB HOMOLOG 8"/>
    <property type="match status" value="1"/>
</dbReference>
<dbReference type="PANTHER" id="PTHR13069">
    <property type="entry name" value="ALKYLATED DNA REPAIR PROTEIN ALKB HOMOLOG 8"/>
    <property type="match status" value="1"/>
</dbReference>
<dbReference type="PROSITE" id="PS51471">
    <property type="entry name" value="FE2OG_OXY"/>
    <property type="match status" value="1"/>
</dbReference>
<comment type="cofactor">
    <cofactor evidence="1">
        <name>Fe(2+)</name>
        <dbReference type="ChEBI" id="CHEBI:29033"/>
    </cofactor>
</comment>
<keyword evidence="4" id="KW-0862">Zinc</keyword>
<keyword evidence="3" id="KW-0808">Transferase</keyword>
<dbReference type="Pfam" id="PF08241">
    <property type="entry name" value="Methyltransf_11"/>
    <property type="match status" value="1"/>
</dbReference>
<evidence type="ECO:0000256" key="2">
    <source>
        <dbReference type="ARBA" id="ARBA00022603"/>
    </source>
</evidence>
<dbReference type="InterPro" id="IPR005123">
    <property type="entry name" value="Oxoglu/Fe-dep_dioxygenase_dom"/>
</dbReference>
<keyword evidence="5" id="KW-0694">RNA-binding</keyword>
<dbReference type="InterPro" id="IPR027450">
    <property type="entry name" value="AlkB-like"/>
</dbReference>
<dbReference type="Pfam" id="PF13532">
    <property type="entry name" value="2OG-FeII_Oxy_2"/>
    <property type="match status" value="1"/>
</dbReference>
<dbReference type="Proteomes" id="UP001642483">
    <property type="component" value="Unassembled WGS sequence"/>
</dbReference>
<reference evidence="7 8" key="1">
    <citation type="submission" date="2024-02" db="EMBL/GenBank/DDBJ databases">
        <authorList>
            <person name="Daric V."/>
            <person name="Darras S."/>
        </authorList>
    </citation>
    <scope>NUCLEOTIDE SEQUENCE [LARGE SCALE GENOMIC DNA]</scope>
</reference>
<evidence type="ECO:0000256" key="1">
    <source>
        <dbReference type="ARBA" id="ARBA00001954"/>
    </source>
</evidence>
<feature type="domain" description="Fe2OG dioxygenase" evidence="6">
    <location>
        <begin position="215"/>
        <end position="322"/>
    </location>
</feature>
<evidence type="ECO:0000256" key="4">
    <source>
        <dbReference type="ARBA" id="ARBA00022833"/>
    </source>
</evidence>
<keyword evidence="2" id="KW-0489">Methyltransferase</keyword>
<gene>
    <name evidence="7" type="ORF">CVLEPA_LOCUS1103</name>
</gene>
<accession>A0ABP0EZV6</accession>
<protein>
    <recommendedName>
        <fullName evidence="6">Fe2OG dioxygenase domain-containing protein</fullName>
    </recommendedName>
</protein>
<comment type="caution">
    <text evidence="7">The sequence shown here is derived from an EMBL/GenBank/DDBJ whole genome shotgun (WGS) entry which is preliminary data.</text>
</comment>
<dbReference type="Gene3D" id="2.60.120.590">
    <property type="entry name" value="Alpha-ketoglutarate-dependent dioxygenase AlkB-like"/>
    <property type="match status" value="1"/>
</dbReference>
<dbReference type="SUPFAM" id="SSF53335">
    <property type="entry name" value="S-adenosyl-L-methionine-dependent methyltransferases"/>
    <property type="match status" value="1"/>
</dbReference>
<dbReference type="SUPFAM" id="SSF54928">
    <property type="entry name" value="RNA-binding domain, RBD"/>
    <property type="match status" value="1"/>
</dbReference>
<keyword evidence="8" id="KW-1185">Reference proteome</keyword>
<dbReference type="InterPro" id="IPR037151">
    <property type="entry name" value="AlkB-like_sf"/>
</dbReference>
<dbReference type="SUPFAM" id="SSF51197">
    <property type="entry name" value="Clavaminate synthase-like"/>
    <property type="match status" value="1"/>
</dbReference>
<evidence type="ECO:0000313" key="7">
    <source>
        <dbReference type="EMBL" id="CAK8672111.1"/>
    </source>
</evidence>
<evidence type="ECO:0000259" key="6">
    <source>
        <dbReference type="PROSITE" id="PS51471"/>
    </source>
</evidence>
<dbReference type="EMBL" id="CAWYQH010000001">
    <property type="protein sequence ID" value="CAK8672111.1"/>
    <property type="molecule type" value="Genomic_DNA"/>
</dbReference>
<name>A0ABP0EZV6_CLALP</name>
<proteinExistence type="predicted"/>
<dbReference type="InterPro" id="IPR012677">
    <property type="entry name" value="Nucleotide-bd_a/b_plait_sf"/>
</dbReference>